<evidence type="ECO:0000313" key="1">
    <source>
        <dbReference type="EMBL" id="MCH99324.1"/>
    </source>
</evidence>
<protein>
    <submittedName>
        <fullName evidence="1">Soyasapogenol B glucuronide galactosyltransferase-like</fullName>
    </submittedName>
</protein>
<name>A0A392NLH4_9FABA</name>
<comment type="caution">
    <text evidence="1">The sequence shown here is derived from an EMBL/GenBank/DDBJ whole genome shotgun (WGS) entry which is preliminary data.</text>
</comment>
<keyword evidence="2" id="KW-1185">Reference proteome</keyword>
<dbReference type="PANTHER" id="PTHR48045:SF3">
    <property type="entry name" value="GLYCOSYLTRANSFERASE"/>
    <property type="match status" value="1"/>
</dbReference>
<organism evidence="1 2">
    <name type="scientific">Trifolium medium</name>
    <dbReference type="NCBI Taxonomy" id="97028"/>
    <lineage>
        <taxon>Eukaryota</taxon>
        <taxon>Viridiplantae</taxon>
        <taxon>Streptophyta</taxon>
        <taxon>Embryophyta</taxon>
        <taxon>Tracheophyta</taxon>
        <taxon>Spermatophyta</taxon>
        <taxon>Magnoliopsida</taxon>
        <taxon>eudicotyledons</taxon>
        <taxon>Gunneridae</taxon>
        <taxon>Pentapetalae</taxon>
        <taxon>rosids</taxon>
        <taxon>fabids</taxon>
        <taxon>Fabales</taxon>
        <taxon>Fabaceae</taxon>
        <taxon>Papilionoideae</taxon>
        <taxon>50 kb inversion clade</taxon>
        <taxon>NPAAA clade</taxon>
        <taxon>Hologalegina</taxon>
        <taxon>IRL clade</taxon>
        <taxon>Trifolieae</taxon>
        <taxon>Trifolium</taxon>
    </lineage>
</organism>
<keyword evidence="1" id="KW-0808">Transferase</keyword>
<dbReference type="GO" id="GO:0016757">
    <property type="term" value="F:glycosyltransferase activity"/>
    <property type="evidence" value="ECO:0007669"/>
    <property type="project" value="UniProtKB-KW"/>
</dbReference>
<proteinExistence type="predicted"/>
<dbReference type="SUPFAM" id="SSF53756">
    <property type="entry name" value="UDP-Glycosyltransferase/glycogen phosphorylase"/>
    <property type="match status" value="1"/>
</dbReference>
<accession>A0A392NLH4</accession>
<dbReference type="PANTHER" id="PTHR48045">
    <property type="entry name" value="UDP-GLYCOSYLTRANSFERASE 72B1"/>
    <property type="match status" value="1"/>
</dbReference>
<dbReference type="Proteomes" id="UP000265520">
    <property type="component" value="Unassembled WGS sequence"/>
</dbReference>
<reference evidence="1 2" key="1">
    <citation type="journal article" date="2018" name="Front. Plant Sci.">
        <title>Red Clover (Trifolium pratense) and Zigzag Clover (T. medium) - A Picture of Genomic Similarities and Differences.</title>
        <authorList>
            <person name="Dluhosova J."/>
            <person name="Istvanek J."/>
            <person name="Nedelnik J."/>
            <person name="Repkova J."/>
        </authorList>
    </citation>
    <scope>NUCLEOTIDE SEQUENCE [LARGE SCALE GENOMIC DNA]</scope>
    <source>
        <strain evidence="2">cv. 10/8</strain>
        <tissue evidence="1">Leaf</tissue>
    </source>
</reference>
<dbReference type="AlphaFoldDB" id="A0A392NLH4"/>
<sequence>MITWPMFAEQFYNEKLLVDILKIGVSVGSKANKFWLNIGEEVVVQRDDIVKAVEILMGNGQEGKAMRMRARKLGDAANRTIEEGGHSYNNLIQLIDELKSLKIARGLEKIRLEN</sequence>
<dbReference type="Gene3D" id="3.40.50.2000">
    <property type="entry name" value="Glycogen Phosphorylase B"/>
    <property type="match status" value="1"/>
</dbReference>
<dbReference type="EMBL" id="LXQA010040013">
    <property type="protein sequence ID" value="MCH99324.1"/>
    <property type="molecule type" value="Genomic_DNA"/>
</dbReference>
<evidence type="ECO:0000313" key="2">
    <source>
        <dbReference type="Proteomes" id="UP000265520"/>
    </source>
</evidence>
<keyword evidence="1" id="KW-0328">Glycosyltransferase</keyword>